<reference evidence="6" key="2">
    <citation type="submission" date="2025-08" db="UniProtKB">
        <authorList>
            <consortium name="RefSeq"/>
        </authorList>
    </citation>
    <scope>IDENTIFICATION</scope>
    <source>
        <strain evidence="6">S238N-H82</strain>
        <tissue evidence="6">Testes</tissue>
    </source>
</reference>
<evidence type="ECO:0000256" key="1">
    <source>
        <dbReference type="ARBA" id="ARBA00005771"/>
    </source>
</evidence>
<evidence type="ECO:0000256" key="3">
    <source>
        <dbReference type="RuleBase" id="RU361155"/>
    </source>
</evidence>
<dbReference type="OrthoDB" id="205623at2759"/>
<dbReference type="Proteomes" id="UP000001554">
    <property type="component" value="Chromosome 3"/>
</dbReference>
<dbReference type="InterPro" id="IPR027417">
    <property type="entry name" value="P-loop_NTPase"/>
</dbReference>
<dbReference type="SUPFAM" id="SSF52540">
    <property type="entry name" value="P-loop containing nucleoside triphosphate hydrolases"/>
    <property type="match status" value="1"/>
</dbReference>
<dbReference type="PANTHER" id="PTHR11783">
    <property type="entry name" value="SULFOTRANSFERASE SULT"/>
    <property type="match status" value="1"/>
</dbReference>
<evidence type="ECO:0000313" key="5">
    <source>
        <dbReference type="Proteomes" id="UP000001554"/>
    </source>
</evidence>
<keyword evidence="2 3" id="KW-0808">Transferase</keyword>
<dbReference type="KEGG" id="bfo:118412230"/>
<proteinExistence type="inferred from homology"/>
<comment type="similarity">
    <text evidence="1 3">Belongs to the sulfotransferase 1 family.</text>
</comment>
<evidence type="ECO:0000259" key="4">
    <source>
        <dbReference type="Pfam" id="PF00685"/>
    </source>
</evidence>
<dbReference type="Pfam" id="PF00685">
    <property type="entry name" value="Sulfotransfer_1"/>
    <property type="match status" value="1"/>
</dbReference>
<evidence type="ECO:0000313" key="6">
    <source>
        <dbReference type="RefSeq" id="XP_035670842.1"/>
    </source>
</evidence>
<evidence type="ECO:0000256" key="2">
    <source>
        <dbReference type="ARBA" id="ARBA00022679"/>
    </source>
</evidence>
<dbReference type="InterPro" id="IPR000863">
    <property type="entry name" value="Sulfotransferase_dom"/>
</dbReference>
<dbReference type="GO" id="GO:0008146">
    <property type="term" value="F:sulfotransferase activity"/>
    <property type="evidence" value="ECO:0000318"/>
    <property type="project" value="GO_Central"/>
</dbReference>
<reference evidence="5" key="1">
    <citation type="journal article" date="2020" name="Nat. Ecol. Evol.">
        <title>Deeply conserved synteny resolves early events in vertebrate evolution.</title>
        <authorList>
            <person name="Simakov O."/>
            <person name="Marletaz F."/>
            <person name="Yue J.X."/>
            <person name="O'Connell B."/>
            <person name="Jenkins J."/>
            <person name="Brandt A."/>
            <person name="Calef R."/>
            <person name="Tung C.H."/>
            <person name="Huang T.K."/>
            <person name="Schmutz J."/>
            <person name="Satoh N."/>
            <person name="Yu J.K."/>
            <person name="Putnam N.H."/>
            <person name="Green R.E."/>
            <person name="Rokhsar D.S."/>
        </authorList>
    </citation>
    <scope>NUCLEOTIDE SEQUENCE [LARGE SCALE GENOMIC DNA]</scope>
    <source>
        <strain evidence="5">S238N-H82</strain>
    </source>
</reference>
<dbReference type="Gene3D" id="3.40.50.300">
    <property type="entry name" value="P-loop containing nucleotide triphosphate hydrolases"/>
    <property type="match status" value="1"/>
</dbReference>
<organism evidence="5 6">
    <name type="scientific">Branchiostoma floridae</name>
    <name type="common">Florida lancelet</name>
    <name type="synonym">Amphioxus</name>
    <dbReference type="NCBI Taxonomy" id="7739"/>
    <lineage>
        <taxon>Eukaryota</taxon>
        <taxon>Metazoa</taxon>
        <taxon>Chordata</taxon>
        <taxon>Cephalochordata</taxon>
        <taxon>Leptocardii</taxon>
        <taxon>Amphioxiformes</taxon>
        <taxon>Branchiostomatidae</taxon>
        <taxon>Branchiostoma</taxon>
    </lineage>
</organism>
<dbReference type="EC" id="2.8.2.-" evidence="3"/>
<feature type="domain" description="Sulfotransferase" evidence="4">
    <location>
        <begin position="41"/>
        <end position="292"/>
    </location>
</feature>
<keyword evidence="5" id="KW-1185">Reference proteome</keyword>
<dbReference type="RefSeq" id="XP_035670842.1">
    <property type="nucleotide sequence ID" value="XM_035814949.1"/>
</dbReference>
<gene>
    <name evidence="6" type="primary">LOC118412230</name>
</gene>
<accession>A0A9J7KVE4</accession>
<dbReference type="GO" id="GO:0005737">
    <property type="term" value="C:cytoplasm"/>
    <property type="evidence" value="ECO:0000318"/>
    <property type="project" value="GO_Central"/>
</dbReference>
<dbReference type="GO" id="GO:0051923">
    <property type="term" value="P:sulfation"/>
    <property type="evidence" value="ECO:0000318"/>
    <property type="project" value="GO_Central"/>
</dbReference>
<dbReference type="AlphaFoldDB" id="A0A9J7KVE4"/>
<dbReference type="GeneID" id="118412230"/>
<name>A0A9J7KVE4_BRAFL</name>
<sequence>MDFVTRSLAWLLPMHEYKNIVYPYFITRENLEAMPNFQMRDDDIVIASYPKTGTNWVLEIITKILQAAGKSEATSEERAFAKLEFHHPELPQTTHLMLEDSPSPRVILTHLCPDLAPPGIANPEGNVKVIVVMRNPKDAAVSNYHFGLNIMRNYFYFGHILAYFLTWDRFCNVFLSGEAVFGNFYNHVLSWWQKRHDPHFLFLKYEDMQKNLTDAVKTVAEFLEMDLDDATVKHIAKDCTFHNMKKVFENSDFKHRTFMARKGMVGDWTNYFSPEQSQAFDAMYREKLEGTGLEFEFE</sequence>
<protein>
    <recommendedName>
        <fullName evidence="3">Sulfotransferase</fullName>
        <ecNumber evidence="3">2.8.2.-</ecNumber>
    </recommendedName>
</protein>
<dbReference type="OMA" id="VSAYNHL"/>